<evidence type="ECO:0000256" key="5">
    <source>
        <dbReference type="ARBA" id="ARBA00022777"/>
    </source>
</evidence>
<comment type="caution">
    <text evidence="8">The sequence shown here is derived from an EMBL/GenBank/DDBJ whole genome shotgun (WGS) entry which is preliminary data.</text>
</comment>
<feature type="domain" description="PAS" evidence="6">
    <location>
        <begin position="112"/>
        <end position="166"/>
    </location>
</feature>
<dbReference type="PANTHER" id="PTHR43304">
    <property type="entry name" value="PHYTOCHROME-LIKE PROTEIN CPH1"/>
    <property type="match status" value="1"/>
</dbReference>
<evidence type="ECO:0000256" key="3">
    <source>
        <dbReference type="ARBA" id="ARBA00022553"/>
    </source>
</evidence>
<comment type="catalytic activity">
    <reaction evidence="1">
        <text>ATP + protein L-histidine = ADP + protein N-phospho-L-histidine.</text>
        <dbReference type="EC" id="2.7.13.3"/>
    </reaction>
</comment>
<dbReference type="InterPro" id="IPR035965">
    <property type="entry name" value="PAS-like_dom_sf"/>
</dbReference>
<dbReference type="Pfam" id="PF08447">
    <property type="entry name" value="PAS_3"/>
    <property type="match status" value="1"/>
</dbReference>
<dbReference type="InterPro" id="IPR013655">
    <property type="entry name" value="PAS_fold_3"/>
</dbReference>
<dbReference type="CDD" id="cd00130">
    <property type="entry name" value="PAS"/>
    <property type="match status" value="2"/>
</dbReference>
<keyword evidence="3" id="KW-0597">Phosphoprotein</keyword>
<organism evidence="8 9">
    <name type="scientific">Planococcus salinarum</name>
    <dbReference type="NCBI Taxonomy" id="622695"/>
    <lineage>
        <taxon>Bacteria</taxon>
        <taxon>Bacillati</taxon>
        <taxon>Bacillota</taxon>
        <taxon>Bacilli</taxon>
        <taxon>Bacillales</taxon>
        <taxon>Caryophanaceae</taxon>
        <taxon>Planococcus</taxon>
    </lineage>
</organism>
<evidence type="ECO:0000256" key="1">
    <source>
        <dbReference type="ARBA" id="ARBA00000085"/>
    </source>
</evidence>
<dbReference type="InterPro" id="IPR000014">
    <property type="entry name" value="PAS"/>
</dbReference>
<dbReference type="InterPro" id="IPR052162">
    <property type="entry name" value="Sensor_kinase/Photoreceptor"/>
</dbReference>
<protein>
    <recommendedName>
        <fullName evidence="2">histidine kinase</fullName>
        <ecNumber evidence="2">2.7.13.3</ecNumber>
    </recommendedName>
</protein>
<feature type="domain" description="PAS" evidence="6">
    <location>
        <begin position="1"/>
        <end position="50"/>
    </location>
</feature>
<dbReference type="PANTHER" id="PTHR43304:SF1">
    <property type="entry name" value="PAC DOMAIN-CONTAINING PROTEIN"/>
    <property type="match status" value="1"/>
</dbReference>
<dbReference type="Proteomes" id="UP000242153">
    <property type="component" value="Unassembled WGS sequence"/>
</dbReference>
<dbReference type="EMBL" id="MBQG01000077">
    <property type="protein sequence ID" value="OHX52086.1"/>
    <property type="molecule type" value="Genomic_DNA"/>
</dbReference>
<accession>A0ABX3D201</accession>
<keyword evidence="4" id="KW-0808">Transferase</keyword>
<dbReference type="PROSITE" id="PS50112">
    <property type="entry name" value="PAS"/>
    <property type="match status" value="2"/>
</dbReference>
<dbReference type="InterPro" id="IPR000700">
    <property type="entry name" value="PAS-assoc_C"/>
</dbReference>
<gene>
    <name evidence="8" type="ORF">BB776_02555</name>
</gene>
<proteinExistence type="predicted"/>
<evidence type="ECO:0000313" key="9">
    <source>
        <dbReference type="Proteomes" id="UP000242153"/>
    </source>
</evidence>
<evidence type="ECO:0000259" key="6">
    <source>
        <dbReference type="PROSITE" id="PS50112"/>
    </source>
</evidence>
<evidence type="ECO:0000256" key="4">
    <source>
        <dbReference type="ARBA" id="ARBA00022679"/>
    </source>
</evidence>
<dbReference type="SMART" id="SM00091">
    <property type="entry name" value="PAS"/>
    <property type="match status" value="1"/>
</dbReference>
<dbReference type="EC" id="2.7.13.3" evidence="2"/>
<evidence type="ECO:0000313" key="8">
    <source>
        <dbReference type="EMBL" id="OHX52086.1"/>
    </source>
</evidence>
<name>A0ABX3D201_9BACL</name>
<reference evidence="8" key="1">
    <citation type="submission" date="2016-07" db="EMBL/GenBank/DDBJ databases">
        <title>Draft genome Planococcus salivarum.</title>
        <authorList>
            <person name="See-Too W.S."/>
        </authorList>
    </citation>
    <scope>NUCLEOTIDE SEQUENCE [LARGE SCALE GENOMIC DNA]</scope>
    <source>
        <strain evidence="8">DSM 23820</strain>
    </source>
</reference>
<dbReference type="NCBIfam" id="TIGR00229">
    <property type="entry name" value="sensory_box"/>
    <property type="match status" value="2"/>
</dbReference>
<evidence type="ECO:0000259" key="7">
    <source>
        <dbReference type="PROSITE" id="PS50113"/>
    </source>
</evidence>
<feature type="domain" description="PAC" evidence="7">
    <location>
        <begin position="61"/>
        <end position="111"/>
    </location>
</feature>
<keyword evidence="5" id="KW-0418">Kinase</keyword>
<sequence length="178" mass="20354">MYVMSEGKFVYVNESLCVLLGYTEEEFLSGDIVLENTIHPEDLSIVRSRISGKAQFTSEQMRYRVRLIKSDGDFLHAEIHSNLSEWDDKPAFIGSVTDVTEEVMAQSRLKESEERYNSLFFENPDAIFSLDREGNFMNVNPGALALSGYTYDELMEMSFAPMIVPEHLDKDSIIFLNP</sequence>
<dbReference type="Gene3D" id="3.30.450.20">
    <property type="entry name" value="PAS domain"/>
    <property type="match status" value="2"/>
</dbReference>
<dbReference type="SUPFAM" id="SSF55785">
    <property type="entry name" value="PYP-like sensor domain (PAS domain)"/>
    <property type="match status" value="2"/>
</dbReference>
<dbReference type="PROSITE" id="PS50113">
    <property type="entry name" value="PAC"/>
    <property type="match status" value="1"/>
</dbReference>
<dbReference type="Pfam" id="PF13188">
    <property type="entry name" value="PAS_8"/>
    <property type="match status" value="1"/>
</dbReference>
<evidence type="ECO:0000256" key="2">
    <source>
        <dbReference type="ARBA" id="ARBA00012438"/>
    </source>
</evidence>
<keyword evidence="9" id="KW-1185">Reference proteome</keyword>